<sequence length="152" mass="17902">MDKKARQFRMEQLKNKSKKENQFTALFEECIDVLGDEVRIYSLDESVRIVAHMVIAFPFTEWGRVDWKLVKSKTLIKKLDELSDVMQLDLNKGYYVVWDELNLPVIETKLARLIERQDDVTAVGFNVWFINFEIKTIIEVHHEGEINVGKLK</sequence>
<evidence type="ECO:0000313" key="2">
    <source>
        <dbReference type="Proteomes" id="UP000665561"/>
    </source>
</evidence>
<dbReference type="EMBL" id="JAAAMV010000012">
    <property type="protein sequence ID" value="NBD25408.1"/>
    <property type="molecule type" value="Genomic_DNA"/>
</dbReference>
<organism evidence="1 2">
    <name type="scientific">Paenibacillus glycinis</name>
    <dbReference type="NCBI Taxonomy" id="2697035"/>
    <lineage>
        <taxon>Bacteria</taxon>
        <taxon>Bacillati</taxon>
        <taxon>Bacillota</taxon>
        <taxon>Bacilli</taxon>
        <taxon>Bacillales</taxon>
        <taxon>Paenibacillaceae</taxon>
        <taxon>Paenibacillus</taxon>
    </lineage>
</organism>
<accession>A0ABW9XRX5</accession>
<protein>
    <submittedName>
        <fullName evidence="1">Uncharacterized protein</fullName>
    </submittedName>
</protein>
<dbReference type="RefSeq" id="WP_161744218.1">
    <property type="nucleotide sequence ID" value="NZ_JAAAMV010000012.1"/>
</dbReference>
<comment type="caution">
    <text evidence="1">The sequence shown here is derived from an EMBL/GenBank/DDBJ whole genome shotgun (WGS) entry which is preliminary data.</text>
</comment>
<dbReference type="CDD" id="cd20693">
    <property type="entry name" value="CdiI_EcoliA0-like"/>
    <property type="match status" value="1"/>
</dbReference>
<dbReference type="Proteomes" id="UP000665561">
    <property type="component" value="Unassembled WGS sequence"/>
</dbReference>
<proteinExistence type="predicted"/>
<evidence type="ECO:0000313" key="1">
    <source>
        <dbReference type="EMBL" id="NBD25408.1"/>
    </source>
</evidence>
<dbReference type="Pfam" id="PF24172">
    <property type="entry name" value="CdiI_ImmP"/>
    <property type="match status" value="1"/>
</dbReference>
<gene>
    <name evidence="1" type="ORF">GT019_16115</name>
</gene>
<name>A0ABW9XRX5_9BACL</name>
<reference evidence="1 2" key="1">
    <citation type="submission" date="2020-01" db="EMBL/GenBank/DDBJ databases">
        <title>Paenibacillus soybeanensis sp. nov. isolated from the nodules of soybean (Glycine max(L.) Merr).</title>
        <authorList>
            <person name="Wang H."/>
        </authorList>
    </citation>
    <scope>NUCLEOTIDE SEQUENCE [LARGE SCALE GENOMIC DNA]</scope>
    <source>
        <strain evidence="1 2">T1</strain>
    </source>
</reference>
<dbReference type="InterPro" id="IPR049585">
    <property type="entry name" value="CdiI_EcoliA0-like"/>
</dbReference>
<keyword evidence="2" id="KW-1185">Reference proteome</keyword>